<comment type="similarity">
    <text evidence="8">Belongs to the TsuA/YedE (TC 9.B.102) family.</text>
</comment>
<evidence type="ECO:0000256" key="9">
    <source>
        <dbReference type="SAM" id="Phobius"/>
    </source>
</evidence>
<evidence type="ECO:0000313" key="11">
    <source>
        <dbReference type="Proteomes" id="UP000027121"/>
    </source>
</evidence>
<feature type="transmembrane region" description="Helical" evidence="9">
    <location>
        <begin position="84"/>
        <end position="102"/>
    </location>
</feature>
<dbReference type="GO" id="GO:0005886">
    <property type="term" value="C:plasma membrane"/>
    <property type="evidence" value="ECO:0007669"/>
    <property type="project" value="UniProtKB-SubCell"/>
</dbReference>
<dbReference type="RefSeq" id="WP_010220102.1">
    <property type="nucleotide sequence ID" value="NZ_AJJP01000155.1"/>
</dbReference>
<evidence type="ECO:0000256" key="1">
    <source>
        <dbReference type="ARBA" id="ARBA00004429"/>
    </source>
</evidence>
<keyword evidence="4" id="KW-0997">Cell inner membrane</keyword>
<keyword evidence="5 9" id="KW-0812">Transmembrane</keyword>
<reference evidence="10 11" key="2">
    <citation type="journal article" date="2016" name="Front. Microbiol.">
        <title>When Genome-Based Approach Meets the 'Old but Good': Revealing Genes Involved in the Antibacterial Activity of Pseudomonas sp. P482 against Soft Rot Pathogens.</title>
        <authorList>
            <person name="Krzyzanowska D.M."/>
            <person name="Ossowicki A."/>
            <person name="Rajewska M."/>
            <person name="Maciag T."/>
            <person name="Jablonska M."/>
            <person name="Obuchowski M."/>
            <person name="Heeb S."/>
            <person name="Jafra S."/>
        </authorList>
    </citation>
    <scope>NUCLEOTIDE SEQUENCE [LARGE SCALE GENOMIC DNA]</scope>
    <source>
        <strain evidence="10 11">P482</strain>
    </source>
</reference>
<sequence length="144" mass="14987">MTIDWSNFTPWTALLGGLLIGGAANLYMLLNGRVAGISGMLGSLLEKHGEGKGEKALFLLGVVLSLLLWWVFAEGPVVQFETGWLGLLVAGVLVGVGTRYAAGCTSGHGVCGVARLAPRSLLATLCFMSAGFAVVFIVRHLLGA</sequence>
<keyword evidence="3" id="KW-1003">Cell membrane</keyword>
<evidence type="ECO:0000313" key="10">
    <source>
        <dbReference type="EMBL" id="KDN96972.1"/>
    </source>
</evidence>
<keyword evidence="6 9" id="KW-1133">Transmembrane helix</keyword>
<name>A0AAP0SCV2_9PSED</name>
<feature type="transmembrane region" description="Helical" evidence="9">
    <location>
        <begin position="12"/>
        <end position="30"/>
    </location>
</feature>
<gene>
    <name evidence="10" type="ORF">BV82_5181</name>
</gene>
<evidence type="ECO:0000256" key="2">
    <source>
        <dbReference type="ARBA" id="ARBA00022448"/>
    </source>
</evidence>
<dbReference type="KEGG" id="pdw:BV82_5181"/>
<keyword evidence="7 9" id="KW-0472">Membrane</keyword>
<dbReference type="InterPro" id="IPR007272">
    <property type="entry name" value="Sulf_transp_TsuA/YedE"/>
</dbReference>
<organism evidence="10 11">
    <name type="scientific">Pseudomonas donghuensis</name>
    <dbReference type="NCBI Taxonomy" id="1163398"/>
    <lineage>
        <taxon>Bacteria</taxon>
        <taxon>Pseudomonadati</taxon>
        <taxon>Pseudomonadota</taxon>
        <taxon>Gammaproteobacteria</taxon>
        <taxon>Pseudomonadales</taxon>
        <taxon>Pseudomonadaceae</taxon>
        <taxon>Pseudomonas</taxon>
    </lineage>
</organism>
<dbReference type="PANTHER" id="PTHR30574">
    <property type="entry name" value="INNER MEMBRANE PROTEIN YEDE"/>
    <property type="match status" value="1"/>
</dbReference>
<reference evidence="10 11" key="1">
    <citation type="journal article" date="2014" name="Genome Announc.">
        <title>Genome Sequence of Pseudomonas sp. Strain P482, a Tomato Rhizosphere Isolate with Broad-Spectrum Antimicrobial Activity.</title>
        <authorList>
            <person name="Krzyzanowska D.M."/>
            <person name="Ossowicki A."/>
            <person name="Jafra S."/>
        </authorList>
    </citation>
    <scope>NUCLEOTIDE SEQUENCE [LARGE SCALE GENOMIC DNA]</scope>
    <source>
        <strain evidence="10 11">P482</strain>
    </source>
</reference>
<evidence type="ECO:0000256" key="7">
    <source>
        <dbReference type="ARBA" id="ARBA00023136"/>
    </source>
</evidence>
<dbReference type="AlphaFoldDB" id="A0AAP0SCV2"/>
<protein>
    <submittedName>
        <fullName evidence="10">YeeE/YedE family protein</fullName>
    </submittedName>
</protein>
<dbReference type="GeneID" id="98283508"/>
<evidence type="ECO:0000256" key="8">
    <source>
        <dbReference type="ARBA" id="ARBA00035655"/>
    </source>
</evidence>
<evidence type="ECO:0000256" key="4">
    <source>
        <dbReference type="ARBA" id="ARBA00022519"/>
    </source>
</evidence>
<evidence type="ECO:0000256" key="3">
    <source>
        <dbReference type="ARBA" id="ARBA00022475"/>
    </source>
</evidence>
<evidence type="ECO:0000256" key="5">
    <source>
        <dbReference type="ARBA" id="ARBA00022692"/>
    </source>
</evidence>
<comment type="subcellular location">
    <subcellularLocation>
        <location evidence="1">Cell inner membrane</location>
        <topology evidence="1">Multi-pass membrane protein</topology>
    </subcellularLocation>
</comment>
<dbReference type="Proteomes" id="UP000027121">
    <property type="component" value="Chromosome"/>
</dbReference>
<feature type="transmembrane region" description="Helical" evidence="9">
    <location>
        <begin position="122"/>
        <end position="142"/>
    </location>
</feature>
<proteinExistence type="inferred from homology"/>
<dbReference type="PANTHER" id="PTHR30574:SF1">
    <property type="entry name" value="SULPHUR TRANSPORT DOMAIN-CONTAINING PROTEIN"/>
    <property type="match status" value="1"/>
</dbReference>
<accession>A0AAP0SCV2</accession>
<dbReference type="EMBL" id="CP071706">
    <property type="protein sequence ID" value="KDN96972.1"/>
    <property type="molecule type" value="Genomic_DNA"/>
</dbReference>
<feature type="transmembrane region" description="Helical" evidence="9">
    <location>
        <begin position="56"/>
        <end position="72"/>
    </location>
</feature>
<evidence type="ECO:0000256" key="6">
    <source>
        <dbReference type="ARBA" id="ARBA00022989"/>
    </source>
</evidence>
<keyword evidence="2" id="KW-0813">Transport</keyword>
<keyword evidence="11" id="KW-1185">Reference proteome</keyword>